<dbReference type="GO" id="GO:0047632">
    <property type="term" value="F:agmatine deiminase activity"/>
    <property type="evidence" value="ECO:0007669"/>
    <property type="project" value="TreeGrafter"/>
</dbReference>
<protein>
    <recommendedName>
        <fullName evidence="4">Agmatine deiminase</fullName>
    </recommendedName>
</protein>
<sequence length="412" mass="45115">MSSEFQKGEVSPVPSQVPSVALTGAAKVPTTANTTALYRHPAEWEPHYGCIILWPHNENTFNLPCVKEELYNVCKHISASEMLLLYLPPPDTGPNSGVDTPDPALESLLSLPASSHSITVLNVPSNDTWSRDTSPIFLTSQTSPPTPGIPSKLKALDFNFNAYGGPEHGCYWPCDLDVALGSRISSDLLASHESRPDFVFEGGSFCTDGRGTMITTEECLLRGNRNGDMGKGEVESYLLKAMNLRKIIWLPDGLYGDMDTNGHADNFCCFVSPGTVALAWTEDEEDPQWAISNEALRVLEGECDSEGNKLRIVKLPLPKPQYLTEEDTQGLKISPHATERKVGERLAASYVNFYIANGACIVPSFGDEMDEVAREIVEREVGRKAISVYSRNILVGGGNIHCQTMQIPEHTK</sequence>
<evidence type="ECO:0000256" key="1">
    <source>
        <dbReference type="ARBA" id="ARBA00022801"/>
    </source>
</evidence>
<name>A0A9W7FEG4_9STRA</name>
<dbReference type="GO" id="GO:0009446">
    <property type="term" value="P:putrescine biosynthetic process"/>
    <property type="evidence" value="ECO:0007669"/>
    <property type="project" value="InterPro"/>
</dbReference>
<dbReference type="AlphaFoldDB" id="A0A9W7FEG4"/>
<dbReference type="Proteomes" id="UP001165160">
    <property type="component" value="Unassembled WGS sequence"/>
</dbReference>
<proteinExistence type="predicted"/>
<dbReference type="PANTHER" id="PTHR31377:SF0">
    <property type="entry name" value="AGMATINE DEIMINASE-RELATED"/>
    <property type="match status" value="1"/>
</dbReference>
<dbReference type="Pfam" id="PF04371">
    <property type="entry name" value="PAD_porph"/>
    <property type="match status" value="1"/>
</dbReference>
<dbReference type="InterPro" id="IPR007466">
    <property type="entry name" value="Peptidyl-Arg-deiminase_porph"/>
</dbReference>
<gene>
    <name evidence="2" type="ORF">TrVE_jg12725</name>
</gene>
<keyword evidence="3" id="KW-1185">Reference proteome</keyword>
<dbReference type="Gene3D" id="3.75.10.10">
    <property type="entry name" value="L-arginine/glycine Amidinotransferase, Chain A"/>
    <property type="match status" value="1"/>
</dbReference>
<dbReference type="EMBL" id="BRXX01000418">
    <property type="protein sequence ID" value="GMI10568.1"/>
    <property type="molecule type" value="Genomic_DNA"/>
</dbReference>
<evidence type="ECO:0008006" key="4">
    <source>
        <dbReference type="Google" id="ProtNLM"/>
    </source>
</evidence>
<dbReference type="PANTHER" id="PTHR31377">
    <property type="entry name" value="AGMATINE DEIMINASE-RELATED"/>
    <property type="match status" value="1"/>
</dbReference>
<evidence type="ECO:0000313" key="2">
    <source>
        <dbReference type="EMBL" id="GMI10568.1"/>
    </source>
</evidence>
<reference evidence="3" key="1">
    <citation type="journal article" date="2023" name="Commun. Biol.">
        <title>Genome analysis of Parmales, the sister group of diatoms, reveals the evolutionary specialization of diatoms from phago-mixotrophs to photoautotrophs.</title>
        <authorList>
            <person name="Ban H."/>
            <person name="Sato S."/>
            <person name="Yoshikawa S."/>
            <person name="Yamada K."/>
            <person name="Nakamura Y."/>
            <person name="Ichinomiya M."/>
            <person name="Sato N."/>
            <person name="Blanc-Mathieu R."/>
            <person name="Endo H."/>
            <person name="Kuwata A."/>
            <person name="Ogata H."/>
        </authorList>
    </citation>
    <scope>NUCLEOTIDE SEQUENCE [LARGE SCALE GENOMIC DNA]</scope>
    <source>
        <strain evidence="3">NIES 3699</strain>
    </source>
</reference>
<keyword evidence="1" id="KW-0378">Hydrolase</keyword>
<dbReference type="SUPFAM" id="SSF55909">
    <property type="entry name" value="Pentein"/>
    <property type="match status" value="1"/>
</dbReference>
<accession>A0A9W7FEG4</accession>
<organism evidence="2 3">
    <name type="scientific">Triparma verrucosa</name>
    <dbReference type="NCBI Taxonomy" id="1606542"/>
    <lineage>
        <taxon>Eukaryota</taxon>
        <taxon>Sar</taxon>
        <taxon>Stramenopiles</taxon>
        <taxon>Ochrophyta</taxon>
        <taxon>Bolidophyceae</taxon>
        <taxon>Parmales</taxon>
        <taxon>Triparmaceae</taxon>
        <taxon>Triparma</taxon>
    </lineage>
</organism>
<evidence type="ECO:0000313" key="3">
    <source>
        <dbReference type="Proteomes" id="UP001165160"/>
    </source>
</evidence>
<dbReference type="GO" id="GO:0004668">
    <property type="term" value="F:protein-arginine deiminase activity"/>
    <property type="evidence" value="ECO:0007669"/>
    <property type="project" value="InterPro"/>
</dbReference>
<comment type="caution">
    <text evidence="2">The sequence shown here is derived from an EMBL/GenBank/DDBJ whole genome shotgun (WGS) entry which is preliminary data.</text>
</comment>